<reference evidence="2" key="1">
    <citation type="journal article" date="2020" name="Stud. Mycol.">
        <title>101 Dothideomycetes genomes: a test case for predicting lifestyles and emergence of pathogens.</title>
        <authorList>
            <person name="Haridas S."/>
            <person name="Albert R."/>
            <person name="Binder M."/>
            <person name="Bloem J."/>
            <person name="Labutti K."/>
            <person name="Salamov A."/>
            <person name="Andreopoulos B."/>
            <person name="Baker S."/>
            <person name="Barry K."/>
            <person name="Bills G."/>
            <person name="Bluhm B."/>
            <person name="Cannon C."/>
            <person name="Castanera R."/>
            <person name="Culley D."/>
            <person name="Daum C."/>
            <person name="Ezra D."/>
            <person name="Gonzalez J."/>
            <person name="Henrissat B."/>
            <person name="Kuo A."/>
            <person name="Liang C."/>
            <person name="Lipzen A."/>
            <person name="Lutzoni F."/>
            <person name="Magnuson J."/>
            <person name="Mondo S."/>
            <person name="Nolan M."/>
            <person name="Ohm R."/>
            <person name="Pangilinan J."/>
            <person name="Park H.-J."/>
            <person name="Ramirez L."/>
            <person name="Alfaro M."/>
            <person name="Sun H."/>
            <person name="Tritt A."/>
            <person name="Yoshinaga Y."/>
            <person name="Zwiers L.-H."/>
            <person name="Turgeon B."/>
            <person name="Goodwin S."/>
            <person name="Spatafora J."/>
            <person name="Crous P."/>
            <person name="Grigoriev I."/>
        </authorList>
    </citation>
    <scope>NUCLEOTIDE SEQUENCE</scope>
    <source>
        <strain evidence="2">CBS 113979</strain>
    </source>
</reference>
<dbReference type="AlphaFoldDB" id="A0A6G1GYP7"/>
<organism evidence="2 3">
    <name type="scientific">Aulographum hederae CBS 113979</name>
    <dbReference type="NCBI Taxonomy" id="1176131"/>
    <lineage>
        <taxon>Eukaryota</taxon>
        <taxon>Fungi</taxon>
        <taxon>Dikarya</taxon>
        <taxon>Ascomycota</taxon>
        <taxon>Pezizomycotina</taxon>
        <taxon>Dothideomycetes</taxon>
        <taxon>Pleosporomycetidae</taxon>
        <taxon>Aulographales</taxon>
        <taxon>Aulographaceae</taxon>
    </lineage>
</organism>
<feature type="region of interest" description="Disordered" evidence="1">
    <location>
        <begin position="80"/>
        <end position="104"/>
    </location>
</feature>
<evidence type="ECO:0000256" key="1">
    <source>
        <dbReference type="SAM" id="MobiDB-lite"/>
    </source>
</evidence>
<dbReference type="Proteomes" id="UP000800041">
    <property type="component" value="Unassembled WGS sequence"/>
</dbReference>
<accession>A0A6G1GYP7</accession>
<evidence type="ECO:0000313" key="2">
    <source>
        <dbReference type="EMBL" id="KAF1986081.1"/>
    </source>
</evidence>
<evidence type="ECO:0000313" key="3">
    <source>
        <dbReference type="Proteomes" id="UP000800041"/>
    </source>
</evidence>
<keyword evidence="3" id="KW-1185">Reference proteome</keyword>
<dbReference type="EMBL" id="ML977159">
    <property type="protein sequence ID" value="KAF1986081.1"/>
    <property type="molecule type" value="Genomic_DNA"/>
</dbReference>
<proteinExistence type="predicted"/>
<feature type="region of interest" description="Disordered" evidence="1">
    <location>
        <begin position="1"/>
        <end position="21"/>
    </location>
</feature>
<gene>
    <name evidence="2" type="ORF">K402DRAFT_394315</name>
</gene>
<protein>
    <submittedName>
        <fullName evidence="2">Uncharacterized protein</fullName>
    </submittedName>
</protein>
<sequence>MCHPIPYPTTSSSSTPSTPNPQDPLYYYPLHHTCHRRRTPLYIRFRCYIQESRLTKRRTLRGPSRRTAAEPAIDITTCRKRQRSVSGENGRRDSAVDGNGEVGDFAHGGVVVSGHENDGEQEREREREREWEYEYESRVRGEVEVRIQIREVDEDGEAQERPPEYEEEGYLYWLPGVGWREKEERRE</sequence>
<feature type="compositionally biased region" description="Low complexity" evidence="1">
    <location>
        <begin position="8"/>
        <end position="17"/>
    </location>
</feature>
<name>A0A6G1GYP7_9PEZI</name>